<comment type="caution">
    <text evidence="2">The sequence shown here is derived from an EMBL/GenBank/DDBJ whole genome shotgun (WGS) entry which is preliminary data.</text>
</comment>
<name>A0AAD5MBB6_PARTN</name>
<organism evidence="2 3">
    <name type="scientific">Parelaphostrongylus tenuis</name>
    <name type="common">Meningeal worm</name>
    <dbReference type="NCBI Taxonomy" id="148309"/>
    <lineage>
        <taxon>Eukaryota</taxon>
        <taxon>Metazoa</taxon>
        <taxon>Ecdysozoa</taxon>
        <taxon>Nematoda</taxon>
        <taxon>Chromadorea</taxon>
        <taxon>Rhabditida</taxon>
        <taxon>Rhabditina</taxon>
        <taxon>Rhabditomorpha</taxon>
        <taxon>Strongyloidea</taxon>
        <taxon>Metastrongylidae</taxon>
        <taxon>Parelaphostrongylus</taxon>
    </lineage>
</organism>
<gene>
    <name evidence="2" type="ORF">KIN20_000452</name>
</gene>
<accession>A0AAD5MBB6</accession>
<protein>
    <submittedName>
        <fullName evidence="2">Uncharacterized protein</fullName>
    </submittedName>
</protein>
<evidence type="ECO:0000313" key="2">
    <source>
        <dbReference type="EMBL" id="KAJ1345832.1"/>
    </source>
</evidence>
<feature type="compositionally biased region" description="Basic and acidic residues" evidence="1">
    <location>
        <begin position="32"/>
        <end position="48"/>
    </location>
</feature>
<dbReference type="AlphaFoldDB" id="A0AAD5MBB6"/>
<reference evidence="2" key="1">
    <citation type="submission" date="2021-06" db="EMBL/GenBank/DDBJ databases">
        <title>Parelaphostrongylus tenuis whole genome reference sequence.</title>
        <authorList>
            <person name="Garwood T.J."/>
            <person name="Larsen P.A."/>
            <person name="Fountain-Jones N.M."/>
            <person name="Garbe J.R."/>
            <person name="Macchietto M.G."/>
            <person name="Kania S.A."/>
            <person name="Gerhold R.W."/>
            <person name="Richards J.E."/>
            <person name="Wolf T.M."/>
        </authorList>
    </citation>
    <scope>NUCLEOTIDE SEQUENCE</scope>
    <source>
        <strain evidence="2">MNPRO001-30</strain>
        <tissue evidence="2">Meninges</tissue>
    </source>
</reference>
<dbReference type="Proteomes" id="UP001196413">
    <property type="component" value="Unassembled WGS sequence"/>
</dbReference>
<sequence>MGPVDKLIPRLPGRMAALVDYLLKDGKLILKTQESDKRANKQGIEKDSVQSTAPIQ</sequence>
<evidence type="ECO:0000256" key="1">
    <source>
        <dbReference type="SAM" id="MobiDB-lite"/>
    </source>
</evidence>
<feature type="region of interest" description="Disordered" evidence="1">
    <location>
        <begin position="32"/>
        <end position="56"/>
    </location>
</feature>
<proteinExistence type="predicted"/>
<keyword evidence="3" id="KW-1185">Reference proteome</keyword>
<dbReference type="EMBL" id="JAHQIW010000072">
    <property type="protein sequence ID" value="KAJ1345832.1"/>
    <property type="molecule type" value="Genomic_DNA"/>
</dbReference>
<evidence type="ECO:0000313" key="3">
    <source>
        <dbReference type="Proteomes" id="UP001196413"/>
    </source>
</evidence>